<sequence length="152" mass="17183">MAKSKVSHCLTKSKRSTLNTTLTVQMLKFDWIHADERIQATGKEKSKALDVVDQALFISNKASEVLKTKPNLLEVEAPIIVCGDIHSQCMELFEVGGNPAKTWYLSLGDYVHHSYFLIECVLYLWALKIWYLDTLFLLQGNQASPMGLNGDY</sequence>
<accession>A0ACC0EEP2</accession>
<reference evidence="1 2" key="3">
    <citation type="journal article" date="2022" name="Microbiol. Spectr.">
        <title>Folding features and dynamics of 3D genome architecture in plant fungal pathogens.</title>
        <authorList>
            <person name="Xia C."/>
        </authorList>
    </citation>
    <scope>NUCLEOTIDE SEQUENCE [LARGE SCALE GENOMIC DNA]</scope>
    <source>
        <strain evidence="1 2">93-210</strain>
    </source>
</reference>
<keyword evidence="2" id="KW-1185">Reference proteome</keyword>
<comment type="caution">
    <text evidence="1">The sequence shown here is derived from an EMBL/GenBank/DDBJ whole genome shotgun (WGS) entry which is preliminary data.</text>
</comment>
<evidence type="ECO:0000313" key="2">
    <source>
        <dbReference type="Proteomes" id="UP001060170"/>
    </source>
</evidence>
<protein>
    <submittedName>
        <fullName evidence="1">Uncharacterized protein</fullName>
    </submittedName>
</protein>
<evidence type="ECO:0000313" key="1">
    <source>
        <dbReference type="EMBL" id="KAI7952038.1"/>
    </source>
</evidence>
<reference evidence="2" key="1">
    <citation type="journal article" date="2018" name="BMC Genomics">
        <title>Genomic insights into host adaptation between the wheat stripe rust pathogen (Puccinia striiformis f. sp. tritici) and the barley stripe rust pathogen (Puccinia striiformis f. sp. hordei).</title>
        <authorList>
            <person name="Xia C."/>
            <person name="Wang M."/>
            <person name="Yin C."/>
            <person name="Cornejo O.E."/>
            <person name="Hulbert S.H."/>
            <person name="Chen X."/>
        </authorList>
    </citation>
    <scope>NUCLEOTIDE SEQUENCE [LARGE SCALE GENOMIC DNA]</scope>
    <source>
        <strain evidence="2">93-210</strain>
    </source>
</reference>
<reference evidence="2" key="2">
    <citation type="journal article" date="2018" name="Mol. Plant Microbe Interact.">
        <title>Genome sequence resources for the wheat stripe rust pathogen (Puccinia striiformis f. sp. tritici) and the barley stripe rust pathogen (Puccinia striiformis f. sp. hordei).</title>
        <authorList>
            <person name="Xia C."/>
            <person name="Wang M."/>
            <person name="Yin C."/>
            <person name="Cornejo O.E."/>
            <person name="Hulbert S.H."/>
            <person name="Chen X."/>
        </authorList>
    </citation>
    <scope>NUCLEOTIDE SEQUENCE [LARGE SCALE GENOMIC DNA]</scope>
    <source>
        <strain evidence="2">93-210</strain>
    </source>
</reference>
<name>A0ACC0EEP2_9BASI</name>
<organism evidence="1 2">
    <name type="scientific">Puccinia striiformis f. sp. tritici</name>
    <dbReference type="NCBI Taxonomy" id="168172"/>
    <lineage>
        <taxon>Eukaryota</taxon>
        <taxon>Fungi</taxon>
        <taxon>Dikarya</taxon>
        <taxon>Basidiomycota</taxon>
        <taxon>Pucciniomycotina</taxon>
        <taxon>Pucciniomycetes</taxon>
        <taxon>Pucciniales</taxon>
        <taxon>Pucciniaceae</taxon>
        <taxon>Puccinia</taxon>
    </lineage>
</organism>
<dbReference type="Proteomes" id="UP001060170">
    <property type="component" value="Chromosome 7"/>
</dbReference>
<gene>
    <name evidence="1" type="ORF">MJO28_007722</name>
</gene>
<dbReference type="EMBL" id="CM045871">
    <property type="protein sequence ID" value="KAI7952038.1"/>
    <property type="molecule type" value="Genomic_DNA"/>
</dbReference>
<proteinExistence type="predicted"/>